<evidence type="ECO:0000313" key="9">
    <source>
        <dbReference type="Proteomes" id="UP001489004"/>
    </source>
</evidence>
<dbReference type="SMART" id="SM00380">
    <property type="entry name" value="AP2"/>
    <property type="match status" value="6"/>
</dbReference>
<sequence>MASTGKWLAQCSSAGKQRYLGIYSKEEDAARAYDAAAVIFKGPDTPLNFPNDPPPKPLSPSTAAARATSSAQQQQQQQLQVNGKAESIGYYSDEETAARAYDEAAVRVKGNEAVLNMPHEHPIVGGHVHAGFPPRIPAHPRQHAQQLQRGQSGSQELDGEGQAHMRFASSQFRGVSWESRHAKWRVELHLGTGAQQQVRFVGYYDNEVEAAHMHDKAVLEAEGPQAVLNFPVPQAPEQGMPAFPPPTHMSVASFNNGYLAPVGQPGKPGYGRRDAPQSQTYQPYDRLATVADGGPSQAAPGAYVGVRWDQSAGRWRADLTYNNQEVLIGHFGSQLAAAQAYDETMHAVYGPNAPTNFPLASNEAAPMHAGSLERHQGPEGSSRNPQQAQNAAPHDVQGQREHAGSVWAKAEPAQRQPGAQGGRNQVPAQQQAGQPGTAARSYHGVKFDEASRQWLAHFWHEGQAIFIGAFDTAEIAGEAHDQVALAVHGPQARLPGPPAAPADAREAAAAPHQQDEHSPRAGKQLHAGPRPGSGQAQQGSRYLGVTWKPRIQRWRASVHHTDKAAFLGDFVDKRDAALAYDRAVLELDGPNAQTNFPYSQPGHTQRPANREPEPRAATTSK</sequence>
<dbReference type="SUPFAM" id="SSF54171">
    <property type="entry name" value="DNA-binding domain"/>
    <property type="match status" value="6"/>
</dbReference>
<feature type="region of interest" description="Disordered" evidence="6">
    <location>
        <begin position="589"/>
        <end position="621"/>
    </location>
</feature>
<proteinExistence type="predicted"/>
<feature type="domain" description="AP2/ERF" evidence="7">
    <location>
        <begin position="541"/>
        <end position="597"/>
    </location>
</feature>
<feature type="compositionally biased region" description="Polar residues" evidence="6">
    <location>
        <begin position="143"/>
        <end position="155"/>
    </location>
</feature>
<feature type="region of interest" description="Disordered" evidence="6">
    <location>
        <begin position="490"/>
        <end position="542"/>
    </location>
</feature>
<feature type="domain" description="AP2/ERF" evidence="7">
    <location>
        <begin position="171"/>
        <end position="231"/>
    </location>
</feature>
<feature type="domain" description="AP2/ERF" evidence="7">
    <location>
        <begin position="441"/>
        <end position="497"/>
    </location>
</feature>
<feature type="compositionally biased region" description="Polar residues" evidence="6">
    <location>
        <begin position="591"/>
        <end position="607"/>
    </location>
</feature>
<reference evidence="8 9" key="1">
    <citation type="journal article" date="2024" name="Nat. Commun.">
        <title>Phylogenomics reveals the evolutionary origins of lichenization in chlorophyte algae.</title>
        <authorList>
            <person name="Puginier C."/>
            <person name="Libourel C."/>
            <person name="Otte J."/>
            <person name="Skaloud P."/>
            <person name="Haon M."/>
            <person name="Grisel S."/>
            <person name="Petersen M."/>
            <person name="Berrin J.G."/>
            <person name="Delaux P.M."/>
            <person name="Dal Grande F."/>
            <person name="Keller J."/>
        </authorList>
    </citation>
    <scope>NUCLEOTIDE SEQUENCE [LARGE SCALE GENOMIC DNA]</scope>
    <source>
        <strain evidence="8 9">SAG 2043</strain>
    </source>
</reference>
<keyword evidence="5" id="KW-0539">Nucleus</keyword>
<evidence type="ECO:0000256" key="4">
    <source>
        <dbReference type="ARBA" id="ARBA00023163"/>
    </source>
</evidence>
<accession>A0AAW1P8Y3</accession>
<dbReference type="PROSITE" id="PS51032">
    <property type="entry name" value="AP2_ERF"/>
    <property type="match status" value="6"/>
</dbReference>
<keyword evidence="9" id="KW-1185">Reference proteome</keyword>
<keyword evidence="4" id="KW-0804">Transcription</keyword>
<dbReference type="InterPro" id="IPR050913">
    <property type="entry name" value="AP2/ERF_ERF"/>
</dbReference>
<evidence type="ECO:0000256" key="5">
    <source>
        <dbReference type="ARBA" id="ARBA00023242"/>
    </source>
</evidence>
<dbReference type="InterPro" id="IPR001471">
    <property type="entry name" value="AP2/ERF_dom"/>
</dbReference>
<dbReference type="AlphaFoldDB" id="A0AAW1P8Y3"/>
<evidence type="ECO:0000256" key="6">
    <source>
        <dbReference type="SAM" id="MobiDB-lite"/>
    </source>
</evidence>
<evidence type="ECO:0000256" key="1">
    <source>
        <dbReference type="ARBA" id="ARBA00004123"/>
    </source>
</evidence>
<dbReference type="InterPro" id="IPR036955">
    <property type="entry name" value="AP2/ERF_dom_sf"/>
</dbReference>
<feature type="compositionally biased region" description="Low complexity" evidence="6">
    <location>
        <begin position="59"/>
        <end position="80"/>
    </location>
</feature>
<gene>
    <name evidence="8" type="ORF">WJX72_010265</name>
</gene>
<dbReference type="EMBL" id="JALJOR010000017">
    <property type="protein sequence ID" value="KAK9804886.1"/>
    <property type="molecule type" value="Genomic_DNA"/>
</dbReference>
<dbReference type="Proteomes" id="UP001489004">
    <property type="component" value="Unassembled WGS sequence"/>
</dbReference>
<organism evidence="8 9">
    <name type="scientific">[Myrmecia] bisecta</name>
    <dbReference type="NCBI Taxonomy" id="41462"/>
    <lineage>
        <taxon>Eukaryota</taxon>
        <taxon>Viridiplantae</taxon>
        <taxon>Chlorophyta</taxon>
        <taxon>core chlorophytes</taxon>
        <taxon>Trebouxiophyceae</taxon>
        <taxon>Trebouxiales</taxon>
        <taxon>Trebouxiaceae</taxon>
        <taxon>Myrmecia</taxon>
    </lineage>
</organism>
<keyword evidence="3" id="KW-0238">DNA-binding</keyword>
<dbReference type="GO" id="GO:0003700">
    <property type="term" value="F:DNA-binding transcription factor activity"/>
    <property type="evidence" value="ECO:0007669"/>
    <property type="project" value="InterPro"/>
</dbReference>
<feature type="domain" description="AP2/ERF" evidence="7">
    <location>
        <begin position="39"/>
        <end position="118"/>
    </location>
</feature>
<comment type="subcellular location">
    <subcellularLocation>
        <location evidence="1">Nucleus</location>
    </subcellularLocation>
</comment>
<evidence type="ECO:0000259" key="7">
    <source>
        <dbReference type="PROSITE" id="PS51032"/>
    </source>
</evidence>
<feature type="domain" description="AP2/ERF" evidence="7">
    <location>
        <begin position="302"/>
        <end position="358"/>
    </location>
</feature>
<dbReference type="PANTHER" id="PTHR31194:SF189">
    <property type="entry name" value="AP2_ERF DOMAIN-CONTAINING PROTEIN"/>
    <property type="match status" value="1"/>
</dbReference>
<feature type="region of interest" description="Disordered" evidence="6">
    <location>
        <begin position="43"/>
        <end position="84"/>
    </location>
</feature>
<evidence type="ECO:0000256" key="3">
    <source>
        <dbReference type="ARBA" id="ARBA00023125"/>
    </source>
</evidence>
<dbReference type="Gene3D" id="3.30.730.10">
    <property type="entry name" value="AP2/ERF domain"/>
    <property type="match status" value="6"/>
</dbReference>
<evidence type="ECO:0000313" key="8">
    <source>
        <dbReference type="EMBL" id="KAK9804886.1"/>
    </source>
</evidence>
<feature type="domain" description="AP2/ERF" evidence="7">
    <location>
        <begin position="1"/>
        <end position="50"/>
    </location>
</feature>
<protein>
    <recommendedName>
        <fullName evidence="7">AP2/ERF domain-containing protein</fullName>
    </recommendedName>
</protein>
<feature type="compositionally biased region" description="Low complexity" evidence="6">
    <location>
        <begin position="427"/>
        <end position="439"/>
    </location>
</feature>
<name>A0AAW1P8Y3_9CHLO</name>
<dbReference type="GO" id="GO:0003677">
    <property type="term" value="F:DNA binding"/>
    <property type="evidence" value="ECO:0007669"/>
    <property type="project" value="UniProtKB-KW"/>
</dbReference>
<keyword evidence="2" id="KW-0805">Transcription regulation</keyword>
<feature type="region of interest" description="Disordered" evidence="6">
    <location>
        <begin position="139"/>
        <end position="161"/>
    </location>
</feature>
<dbReference type="InterPro" id="IPR016177">
    <property type="entry name" value="DNA-bd_dom_sf"/>
</dbReference>
<dbReference type="GO" id="GO:0005634">
    <property type="term" value="C:nucleus"/>
    <property type="evidence" value="ECO:0007669"/>
    <property type="project" value="UniProtKB-SubCell"/>
</dbReference>
<evidence type="ECO:0000256" key="2">
    <source>
        <dbReference type="ARBA" id="ARBA00023015"/>
    </source>
</evidence>
<feature type="region of interest" description="Disordered" evidence="6">
    <location>
        <begin position="368"/>
        <end position="441"/>
    </location>
</feature>
<feature type="compositionally biased region" description="Polar residues" evidence="6">
    <location>
        <begin position="379"/>
        <end position="390"/>
    </location>
</feature>
<comment type="caution">
    <text evidence="8">The sequence shown here is derived from an EMBL/GenBank/DDBJ whole genome shotgun (WGS) entry which is preliminary data.</text>
</comment>
<dbReference type="PANTHER" id="PTHR31194">
    <property type="entry name" value="SHN SHINE , DNA BINDING / TRANSCRIPTION FACTOR"/>
    <property type="match status" value="1"/>
</dbReference>